<keyword evidence="2" id="KW-1185">Reference proteome</keyword>
<dbReference type="NCBIfam" id="TIGR01725">
    <property type="entry name" value="phge_HK97_gp10"/>
    <property type="match status" value="1"/>
</dbReference>
<evidence type="ECO:0000313" key="1">
    <source>
        <dbReference type="EMBL" id="SEN90667.1"/>
    </source>
</evidence>
<dbReference type="InterPro" id="IPR010064">
    <property type="entry name" value="HK97-gp10_tail"/>
</dbReference>
<sequence>MTFRLEGVEDLEKALAEVAKQSTRVAITRRALQKAAAPMLAKAKRYAPIDTGRLEESIKISTRAKGEVGRAAYAQTMKATGGDKGAAVAAMRDARRNFKAVNPPAILYLGPTQNAWHAHFVEFGTRPHTNAGMYAGSQHPGTAPDPFLRPAFDSEAQGTIDRLKPLIWDEIQKHAARMAKRAARG</sequence>
<organism evidence="1 2">
    <name type="scientific">Paracoccus alcaliphilus</name>
    <dbReference type="NCBI Taxonomy" id="34002"/>
    <lineage>
        <taxon>Bacteria</taxon>
        <taxon>Pseudomonadati</taxon>
        <taxon>Pseudomonadota</taxon>
        <taxon>Alphaproteobacteria</taxon>
        <taxon>Rhodobacterales</taxon>
        <taxon>Paracoccaceae</taxon>
        <taxon>Paracoccus</taxon>
    </lineage>
</organism>
<reference evidence="1 2" key="1">
    <citation type="submission" date="2016-10" db="EMBL/GenBank/DDBJ databases">
        <authorList>
            <person name="de Groot N.N."/>
        </authorList>
    </citation>
    <scope>NUCLEOTIDE SEQUENCE [LARGE SCALE GENOMIC DNA]</scope>
    <source>
        <strain evidence="1 2">DSM 8512</strain>
    </source>
</reference>
<dbReference type="Pfam" id="PF04883">
    <property type="entry name" value="HK97-gp10_like"/>
    <property type="match status" value="1"/>
</dbReference>
<protein>
    <submittedName>
        <fullName evidence="1">Phage protein, HK97 gp10 family</fullName>
    </submittedName>
</protein>
<gene>
    <name evidence="1" type="ORF">SAMN04489859_102171</name>
</gene>
<dbReference type="STRING" id="34002.SAMN04489859_102171"/>
<dbReference type="Proteomes" id="UP000199054">
    <property type="component" value="Unassembled WGS sequence"/>
</dbReference>
<accession>A0A1H8KD36</accession>
<dbReference type="RefSeq" id="WP_090613727.1">
    <property type="nucleotide sequence ID" value="NZ_CP067124.1"/>
</dbReference>
<dbReference type="OrthoDB" id="7585428at2"/>
<dbReference type="AlphaFoldDB" id="A0A1H8KD36"/>
<proteinExistence type="predicted"/>
<evidence type="ECO:0000313" key="2">
    <source>
        <dbReference type="Proteomes" id="UP000199054"/>
    </source>
</evidence>
<name>A0A1H8KD36_9RHOB</name>
<dbReference type="EMBL" id="FODE01000021">
    <property type="protein sequence ID" value="SEN90667.1"/>
    <property type="molecule type" value="Genomic_DNA"/>
</dbReference>